<accession>A0ABR4ES67</accession>
<evidence type="ECO:0000256" key="1">
    <source>
        <dbReference type="SAM" id="MobiDB-lite"/>
    </source>
</evidence>
<sequence length="204" mass="22965">MQYDPPSPYMGGPPQRKSRTQGESDHDSRPDSNQKTTGVQDDDRGIPIPIRQFLARQEVGKFDFGREFGIIKNQDEFKHRLEEYEAMNNDPKSCTDFPTDPKTRMEFALKIGKAIVNVDRASDATNKNTVAQRKPEEVQNEHNRDDEKPGGHKGSTAHSEPPKDTASDAVNHLNRLKTTEVEIMSWKIMVSLGIAAGVTQDLLY</sequence>
<feature type="compositionally biased region" description="Basic and acidic residues" evidence="1">
    <location>
        <begin position="133"/>
        <end position="150"/>
    </location>
</feature>
<evidence type="ECO:0000313" key="3">
    <source>
        <dbReference type="Proteomes" id="UP001600888"/>
    </source>
</evidence>
<gene>
    <name evidence="2" type="ORF">FJTKL_08230</name>
</gene>
<name>A0ABR4ES67_9PEZI</name>
<dbReference type="EMBL" id="JBAWTH010000031">
    <property type="protein sequence ID" value="KAL2285273.1"/>
    <property type="molecule type" value="Genomic_DNA"/>
</dbReference>
<evidence type="ECO:0000313" key="2">
    <source>
        <dbReference type="EMBL" id="KAL2285273.1"/>
    </source>
</evidence>
<keyword evidence="3" id="KW-1185">Reference proteome</keyword>
<feature type="region of interest" description="Disordered" evidence="1">
    <location>
        <begin position="123"/>
        <end position="169"/>
    </location>
</feature>
<reference evidence="2 3" key="1">
    <citation type="submission" date="2024-03" db="EMBL/GenBank/DDBJ databases">
        <title>A high-quality draft genome sequence of Diaporthe vaccinii, a causative agent of upright dieback and viscid rot disease in cranberry plants.</title>
        <authorList>
            <person name="Sarrasin M."/>
            <person name="Lang B.F."/>
            <person name="Burger G."/>
        </authorList>
    </citation>
    <scope>NUCLEOTIDE SEQUENCE [LARGE SCALE GENOMIC DNA]</scope>
    <source>
        <strain evidence="2 3">IS7</strain>
    </source>
</reference>
<proteinExistence type="predicted"/>
<feature type="region of interest" description="Disordered" evidence="1">
    <location>
        <begin position="1"/>
        <end position="48"/>
    </location>
</feature>
<feature type="compositionally biased region" description="Basic and acidic residues" evidence="1">
    <location>
        <begin position="20"/>
        <end position="32"/>
    </location>
</feature>
<organism evidence="2 3">
    <name type="scientific">Diaporthe vaccinii</name>
    <dbReference type="NCBI Taxonomy" id="105482"/>
    <lineage>
        <taxon>Eukaryota</taxon>
        <taxon>Fungi</taxon>
        <taxon>Dikarya</taxon>
        <taxon>Ascomycota</taxon>
        <taxon>Pezizomycotina</taxon>
        <taxon>Sordariomycetes</taxon>
        <taxon>Sordariomycetidae</taxon>
        <taxon>Diaporthales</taxon>
        <taxon>Diaporthaceae</taxon>
        <taxon>Diaporthe</taxon>
        <taxon>Diaporthe eres species complex</taxon>
    </lineage>
</organism>
<dbReference type="Proteomes" id="UP001600888">
    <property type="component" value="Unassembled WGS sequence"/>
</dbReference>
<protein>
    <submittedName>
        <fullName evidence="2">Uncharacterized protein</fullName>
    </submittedName>
</protein>
<comment type="caution">
    <text evidence="2">The sequence shown here is derived from an EMBL/GenBank/DDBJ whole genome shotgun (WGS) entry which is preliminary data.</text>
</comment>